<feature type="region of interest" description="Disordered" evidence="1">
    <location>
        <begin position="108"/>
        <end position="140"/>
    </location>
</feature>
<keyword evidence="3" id="KW-1185">Reference proteome</keyword>
<gene>
    <name evidence="2" type="ORF">BUALT_Bualt09G0134200</name>
</gene>
<reference evidence="2" key="1">
    <citation type="submission" date="2019-10" db="EMBL/GenBank/DDBJ databases">
        <authorList>
            <person name="Zhang R."/>
            <person name="Pan Y."/>
            <person name="Wang J."/>
            <person name="Ma R."/>
            <person name="Yu S."/>
        </authorList>
    </citation>
    <scope>NUCLEOTIDE SEQUENCE</scope>
    <source>
        <strain evidence="2">LA-IB0</strain>
        <tissue evidence="2">Leaf</tissue>
    </source>
</reference>
<evidence type="ECO:0000313" key="3">
    <source>
        <dbReference type="Proteomes" id="UP000826271"/>
    </source>
</evidence>
<dbReference type="PANTHER" id="PTHR33257:SF4">
    <property type="entry name" value="EXPRESSED PROTEIN"/>
    <property type="match status" value="1"/>
</dbReference>
<accession>A0AAV6XD93</accession>
<comment type="caution">
    <text evidence="2">The sequence shown here is derived from an EMBL/GenBank/DDBJ whole genome shotgun (WGS) entry which is preliminary data.</text>
</comment>
<dbReference type="AlphaFoldDB" id="A0AAV6XD93"/>
<dbReference type="Proteomes" id="UP000826271">
    <property type="component" value="Unassembled WGS sequence"/>
</dbReference>
<proteinExistence type="predicted"/>
<feature type="region of interest" description="Disordered" evidence="1">
    <location>
        <begin position="60"/>
        <end position="92"/>
    </location>
</feature>
<evidence type="ECO:0000256" key="1">
    <source>
        <dbReference type="SAM" id="MobiDB-lite"/>
    </source>
</evidence>
<evidence type="ECO:0000313" key="2">
    <source>
        <dbReference type="EMBL" id="KAG8377108.1"/>
    </source>
</evidence>
<feature type="compositionally biased region" description="Low complexity" evidence="1">
    <location>
        <begin position="114"/>
        <end position="135"/>
    </location>
</feature>
<protein>
    <submittedName>
        <fullName evidence="2">Uncharacterized protein</fullName>
    </submittedName>
</protein>
<sequence length="211" mass="23868">MMARSTPDFHEKSFRIKHEDDKFFSRLLSKETSKSNPSFRVYYGDVSSAVPFMWETRPGTPKHTSSDNFVPPLTPPPSYYTNNLNNSSKKQSKSKLIFHTLLRRMNPRKVHVASSPSSSSSLSSLSWSSSHSSFSDPMMSTPTTYLHKRRRFSSWGSSFDERSTIAIDDHRVRNEASRASNRDHGMCGSSSRMCFGIGKKTLLSLVRRGSA</sequence>
<dbReference type="PANTHER" id="PTHR33257">
    <property type="entry name" value="OS05G0165500 PROTEIN"/>
    <property type="match status" value="1"/>
</dbReference>
<name>A0AAV6XD93_9LAMI</name>
<dbReference type="EMBL" id="WHWC01000009">
    <property type="protein sequence ID" value="KAG8377108.1"/>
    <property type="molecule type" value="Genomic_DNA"/>
</dbReference>
<organism evidence="2 3">
    <name type="scientific">Buddleja alternifolia</name>
    <dbReference type="NCBI Taxonomy" id="168488"/>
    <lineage>
        <taxon>Eukaryota</taxon>
        <taxon>Viridiplantae</taxon>
        <taxon>Streptophyta</taxon>
        <taxon>Embryophyta</taxon>
        <taxon>Tracheophyta</taxon>
        <taxon>Spermatophyta</taxon>
        <taxon>Magnoliopsida</taxon>
        <taxon>eudicotyledons</taxon>
        <taxon>Gunneridae</taxon>
        <taxon>Pentapetalae</taxon>
        <taxon>asterids</taxon>
        <taxon>lamiids</taxon>
        <taxon>Lamiales</taxon>
        <taxon>Scrophulariaceae</taxon>
        <taxon>Buddlejeae</taxon>
        <taxon>Buddleja</taxon>
    </lineage>
</organism>